<evidence type="ECO:0000256" key="5">
    <source>
        <dbReference type="ARBA" id="ARBA00022833"/>
    </source>
</evidence>
<dbReference type="Gene3D" id="3.10.200.10">
    <property type="entry name" value="Alpha carbonic anhydrase"/>
    <property type="match status" value="1"/>
</dbReference>
<dbReference type="PROSITE" id="PS00162">
    <property type="entry name" value="ALPHA_CA_1"/>
    <property type="match status" value="1"/>
</dbReference>
<keyword evidence="5 8" id="KW-0862">Zinc</keyword>
<protein>
    <recommendedName>
        <fullName evidence="3 8">Carbonic anhydrase</fullName>
        <ecNumber evidence="3 8">4.2.1.1</ecNumber>
    </recommendedName>
</protein>
<dbReference type="DrugCentral" id="A6YCJ1"/>
<comment type="similarity">
    <text evidence="2 8">Belongs to the alpha-carbonic anhydrase family.</text>
</comment>
<proteinExistence type="evidence at transcript level"/>
<organism evidence="11">
    <name type="scientific">Astrosclera willeyana</name>
    <dbReference type="NCBI Taxonomy" id="85810"/>
    <lineage>
        <taxon>Eukaryota</taxon>
        <taxon>Metazoa</taxon>
        <taxon>Porifera</taxon>
        <taxon>Demospongiae</taxon>
        <taxon>Heteroscleromorpha</taxon>
        <taxon>Agelasida</taxon>
        <taxon>Astroscleridae</taxon>
        <taxon>Astrosclera</taxon>
    </lineage>
</organism>
<feature type="signal peptide" evidence="8">
    <location>
        <begin position="1"/>
        <end position="22"/>
    </location>
</feature>
<dbReference type="CDD" id="cd00326">
    <property type="entry name" value="alpha_CA"/>
    <property type="match status" value="1"/>
</dbReference>
<evidence type="ECO:0000256" key="3">
    <source>
        <dbReference type="ARBA" id="ARBA00012925"/>
    </source>
</evidence>
<comment type="cofactor">
    <cofactor evidence="8">
        <name>Zn(2+)</name>
        <dbReference type="ChEBI" id="CHEBI:29105"/>
    </cofactor>
</comment>
<evidence type="ECO:0000259" key="10">
    <source>
        <dbReference type="PROSITE" id="PS51144"/>
    </source>
</evidence>
<dbReference type="PANTHER" id="PTHR18952:SF265">
    <property type="entry name" value="CARBONIC ANHYDRASE"/>
    <property type="match status" value="1"/>
</dbReference>
<feature type="domain" description="Alpha-carbonic anhydrase" evidence="10">
    <location>
        <begin position="24"/>
        <end position="268"/>
    </location>
</feature>
<comment type="catalytic activity">
    <reaction evidence="7 8">
        <text>hydrogencarbonate + H(+) = CO2 + H2O</text>
        <dbReference type="Rhea" id="RHEA:10748"/>
        <dbReference type="ChEBI" id="CHEBI:15377"/>
        <dbReference type="ChEBI" id="CHEBI:15378"/>
        <dbReference type="ChEBI" id="CHEBI:16526"/>
        <dbReference type="ChEBI" id="CHEBI:17544"/>
        <dbReference type="EC" id="4.2.1.1"/>
    </reaction>
</comment>
<dbReference type="PANTHER" id="PTHR18952">
    <property type="entry name" value="CARBONIC ANHYDRASE"/>
    <property type="match status" value="1"/>
</dbReference>
<keyword evidence="6 8" id="KW-0456">Lyase</keyword>
<dbReference type="Pfam" id="PF00194">
    <property type="entry name" value="Carb_anhydrase"/>
    <property type="match status" value="1"/>
</dbReference>
<evidence type="ECO:0000256" key="9">
    <source>
        <dbReference type="SAM" id="MobiDB-lite"/>
    </source>
</evidence>
<dbReference type="InterPro" id="IPR018338">
    <property type="entry name" value="Carbonic_anhydrase_a-class_CS"/>
</dbReference>
<evidence type="ECO:0000256" key="6">
    <source>
        <dbReference type="ARBA" id="ARBA00023239"/>
    </source>
</evidence>
<dbReference type="InterPro" id="IPR036398">
    <property type="entry name" value="CA_dom_sf"/>
</dbReference>
<dbReference type="InterPro" id="IPR001148">
    <property type="entry name" value="CA_dom"/>
</dbReference>
<feature type="region of interest" description="Disordered" evidence="9">
    <location>
        <begin position="267"/>
        <end position="292"/>
    </location>
</feature>
<dbReference type="InterPro" id="IPR023561">
    <property type="entry name" value="Carbonic_anhydrase_a-class"/>
</dbReference>
<keyword evidence="8" id="KW-0732">Signal</keyword>
<evidence type="ECO:0000256" key="4">
    <source>
        <dbReference type="ARBA" id="ARBA00022723"/>
    </source>
</evidence>
<dbReference type="BindingDB" id="A6YCJ1"/>
<evidence type="ECO:0000256" key="7">
    <source>
        <dbReference type="ARBA" id="ARBA00048348"/>
    </source>
</evidence>
<reference evidence="11" key="1">
    <citation type="journal article" date="2007" name="Science">
        <title>Sponge paleogenomics reveals an ancient role for carbonic anhydrase in skeletogenesis.</title>
        <authorList>
            <person name="Jackson D.J."/>
            <person name="Macis L."/>
            <person name="Reitner J."/>
            <person name="Degnan B.M."/>
            <person name="Worheide G."/>
        </authorList>
    </citation>
    <scope>NUCLEOTIDE SEQUENCE</scope>
</reference>
<name>A6YCJ1_9METZ</name>
<dbReference type="GO" id="GO:0008270">
    <property type="term" value="F:zinc ion binding"/>
    <property type="evidence" value="ECO:0007669"/>
    <property type="project" value="UniProtKB-UniRule"/>
</dbReference>
<dbReference type="EC" id="4.2.1.1" evidence="3 8"/>
<reference evidence="11" key="2">
    <citation type="submission" date="2007-06" db="EMBL/GenBank/DDBJ databases">
        <title>Carbonic anhydrase and methods using the same.</title>
        <authorList>
            <person name="Worheide G."/>
            <person name="Jackson D."/>
            <person name="Macis L."/>
            <person name="Reitner J."/>
        </authorList>
    </citation>
    <scope>NUCLEOTIDE SEQUENCE</scope>
</reference>
<evidence type="ECO:0000256" key="1">
    <source>
        <dbReference type="ARBA" id="ARBA00002904"/>
    </source>
</evidence>
<dbReference type="SMART" id="SM01057">
    <property type="entry name" value="Carb_anhydrase"/>
    <property type="match status" value="1"/>
</dbReference>
<dbReference type="EMBL" id="EF434878">
    <property type="protein sequence ID" value="ABR53887.1"/>
    <property type="molecule type" value="mRNA"/>
</dbReference>
<evidence type="ECO:0000313" key="11">
    <source>
        <dbReference type="EMBL" id="ABR53887.1"/>
    </source>
</evidence>
<dbReference type="GO" id="GO:0004089">
    <property type="term" value="F:carbonate dehydratase activity"/>
    <property type="evidence" value="ECO:0007669"/>
    <property type="project" value="UniProtKB-UniRule"/>
</dbReference>
<accession>A6YCJ1</accession>
<dbReference type="ChEMBL" id="CHEMBL1944499"/>
<dbReference type="SUPFAM" id="SSF51069">
    <property type="entry name" value="Carbonic anhydrase"/>
    <property type="match status" value="1"/>
</dbReference>
<dbReference type="AlphaFoldDB" id="A6YCJ1"/>
<dbReference type="PROSITE" id="PS51144">
    <property type="entry name" value="ALPHA_CA_2"/>
    <property type="match status" value="1"/>
</dbReference>
<feature type="chain" id="PRO_5025096837" description="Carbonic anhydrase" evidence="8">
    <location>
        <begin position="23"/>
        <end position="292"/>
    </location>
</feature>
<feature type="compositionally biased region" description="Basic residues" evidence="9">
    <location>
        <begin position="278"/>
        <end position="292"/>
    </location>
</feature>
<sequence length="292" mass="33238">MMAYKVLHFVVISLGLVTLVASRCDFNYYNQRAWLSCPGSQCGGNRQSPINIDTEKTKANNSLIALRFNDYDDPVDGDFENLGTTVEFVPETKDATLTNHLGTYDLLQFHFHWGRDSSEGSEHRIDDEQYSAEIHFVHLKQGASPSDTAGDTFSVVAVLCEAADIPIRGVWAKLSPVPTGHEDSHSVSDLVYTDLLPRNRDYYHYEGSLTTPLCDETVQWFVLKNTIKIPKAFLTMLRRVESDEDGTLLTFNFRNLQRLNGRQVFEFPPDVDNGEDKKRKRRNNRHGRDHHG</sequence>
<evidence type="ECO:0000256" key="8">
    <source>
        <dbReference type="RuleBase" id="RU367011"/>
    </source>
</evidence>
<evidence type="ECO:0000256" key="2">
    <source>
        <dbReference type="ARBA" id="ARBA00010718"/>
    </source>
</evidence>
<keyword evidence="4 8" id="KW-0479">Metal-binding</keyword>
<comment type="function">
    <text evidence="1 8">Reversible hydration of carbon dioxide.</text>
</comment>